<proteinExistence type="predicted"/>
<dbReference type="Proteomes" id="UP001520654">
    <property type="component" value="Unassembled WGS sequence"/>
</dbReference>
<protein>
    <submittedName>
        <fullName evidence="2">Uncharacterized protein</fullName>
    </submittedName>
</protein>
<dbReference type="RefSeq" id="WP_229338781.1">
    <property type="nucleotide sequence ID" value="NZ_JAINUL010000001.1"/>
</dbReference>
<sequence>MLGTLQPGGSEEDTDVGRTVRDPDGDAVVADPAPSLLVGWVDDQLGGHVPSLFLGLPTGAWPRANE</sequence>
<reference evidence="2 3" key="1">
    <citation type="submission" date="2021-08" db="EMBL/GenBank/DDBJ databases">
        <title>Genomic Architecture of Streptomyces flavotricini NGL1 and Streptomyces erythrochromogenes HMS4 With Differential Plant Beneficial attributes and laccase production capabilities.</title>
        <authorList>
            <person name="Salwan R."/>
            <person name="Kaur R."/>
            <person name="Sharma V."/>
        </authorList>
    </citation>
    <scope>NUCLEOTIDE SEQUENCE [LARGE SCALE GENOMIC DNA]</scope>
    <source>
        <strain evidence="2 3">NGL1</strain>
    </source>
</reference>
<feature type="compositionally biased region" description="Basic and acidic residues" evidence="1">
    <location>
        <begin position="15"/>
        <end position="24"/>
    </location>
</feature>
<evidence type="ECO:0000313" key="2">
    <source>
        <dbReference type="EMBL" id="MCC0097632.1"/>
    </source>
</evidence>
<feature type="region of interest" description="Disordered" evidence="1">
    <location>
        <begin position="1"/>
        <end position="29"/>
    </location>
</feature>
<organism evidence="2 3">
    <name type="scientific">Streptomyces flavotricini</name>
    <dbReference type="NCBI Taxonomy" id="66888"/>
    <lineage>
        <taxon>Bacteria</taxon>
        <taxon>Bacillati</taxon>
        <taxon>Actinomycetota</taxon>
        <taxon>Actinomycetes</taxon>
        <taxon>Kitasatosporales</taxon>
        <taxon>Streptomycetaceae</taxon>
        <taxon>Streptomyces</taxon>
    </lineage>
</organism>
<dbReference type="EMBL" id="JAINUL010000001">
    <property type="protein sequence ID" value="MCC0097632.1"/>
    <property type="molecule type" value="Genomic_DNA"/>
</dbReference>
<keyword evidence="3" id="KW-1185">Reference proteome</keyword>
<name>A0ABS8E915_9ACTN</name>
<gene>
    <name evidence="2" type="ORF">K7B10_23180</name>
</gene>
<accession>A0ABS8E915</accession>
<evidence type="ECO:0000313" key="3">
    <source>
        <dbReference type="Proteomes" id="UP001520654"/>
    </source>
</evidence>
<evidence type="ECO:0000256" key="1">
    <source>
        <dbReference type="SAM" id="MobiDB-lite"/>
    </source>
</evidence>
<comment type="caution">
    <text evidence="2">The sequence shown here is derived from an EMBL/GenBank/DDBJ whole genome shotgun (WGS) entry which is preliminary data.</text>
</comment>